<proteinExistence type="predicted"/>
<dbReference type="AlphaFoldDB" id="A0A2G5VEC9"/>
<sequence>MNDEICNYYSFRTPRFDCAVVYGHPMQPVIELIHNYLLDLFGSSVEYRGRTSSKLDWFSPRPTFIRPRPTWFIPPLRNLSVLSTYYHGYFVDMKKVWNNFSLSPAFKHINFYFTCISVEDQDGYIIDRNEFTAKSEKLFPPECKLYQAESIETTQFFISIPAILSHFQGRQAILKCVRFSSLYLIEFINRWKSGEGFQRLEYLKIEKVYGDQTDFPQVLDRIGAKYIDASKTPPTHTLPKM</sequence>
<reference evidence="2" key="1">
    <citation type="submission" date="2017-10" db="EMBL/GenBank/DDBJ databases">
        <title>Rapid genome shrinkage in a self-fertile nematode reveals novel sperm competition proteins.</title>
        <authorList>
            <person name="Yin D."/>
            <person name="Schwarz E.M."/>
            <person name="Thomas C.G."/>
            <person name="Felde R.L."/>
            <person name="Korf I.F."/>
            <person name="Cutter A.D."/>
            <person name="Schartner C.M."/>
            <person name="Ralston E.J."/>
            <person name="Meyer B.J."/>
            <person name="Haag E.S."/>
        </authorList>
    </citation>
    <scope>NUCLEOTIDE SEQUENCE [LARGE SCALE GENOMIC DNA]</scope>
    <source>
        <strain evidence="2">JU1422</strain>
    </source>
</reference>
<comment type="caution">
    <text evidence="1">The sequence shown here is derived from an EMBL/GenBank/DDBJ whole genome shotgun (WGS) entry which is preliminary data.</text>
</comment>
<keyword evidence="2" id="KW-1185">Reference proteome</keyword>
<evidence type="ECO:0000313" key="1">
    <source>
        <dbReference type="EMBL" id="PIC50041.1"/>
    </source>
</evidence>
<evidence type="ECO:0008006" key="3">
    <source>
        <dbReference type="Google" id="ProtNLM"/>
    </source>
</evidence>
<name>A0A2G5VEC9_9PELO</name>
<dbReference type="PANTHER" id="PTHR21503">
    <property type="entry name" value="F-BOX-CONTAINING HYPOTHETICAL PROTEIN C.ELEGANS"/>
    <property type="match status" value="1"/>
</dbReference>
<dbReference type="PANTHER" id="PTHR21503:SF8">
    <property type="entry name" value="F-BOX ASSOCIATED DOMAIN-CONTAINING PROTEIN-RELATED"/>
    <property type="match status" value="1"/>
</dbReference>
<protein>
    <recommendedName>
        <fullName evidence="3">F-box associated domain-containing protein</fullName>
    </recommendedName>
</protein>
<evidence type="ECO:0000313" key="2">
    <source>
        <dbReference type="Proteomes" id="UP000230233"/>
    </source>
</evidence>
<accession>A0A2G5VEC9</accession>
<dbReference type="EMBL" id="PDUG01000001">
    <property type="protein sequence ID" value="PIC50041.1"/>
    <property type="molecule type" value="Genomic_DNA"/>
</dbReference>
<gene>
    <name evidence="1" type="primary">Cnig_chr_I.g11</name>
    <name evidence="1" type="ORF">B9Z55_000011</name>
</gene>
<organism evidence="1 2">
    <name type="scientific">Caenorhabditis nigoni</name>
    <dbReference type="NCBI Taxonomy" id="1611254"/>
    <lineage>
        <taxon>Eukaryota</taxon>
        <taxon>Metazoa</taxon>
        <taxon>Ecdysozoa</taxon>
        <taxon>Nematoda</taxon>
        <taxon>Chromadorea</taxon>
        <taxon>Rhabditida</taxon>
        <taxon>Rhabditina</taxon>
        <taxon>Rhabditomorpha</taxon>
        <taxon>Rhabditoidea</taxon>
        <taxon>Rhabditidae</taxon>
        <taxon>Peloderinae</taxon>
        <taxon>Caenorhabditis</taxon>
    </lineage>
</organism>
<dbReference type="Proteomes" id="UP000230233">
    <property type="component" value="Chromosome I"/>
</dbReference>